<dbReference type="GO" id="GO:0005643">
    <property type="term" value="C:nuclear pore"/>
    <property type="evidence" value="ECO:0007669"/>
    <property type="project" value="UniProtKB-UniRule"/>
</dbReference>
<dbReference type="HAMAP" id="MF_03046">
    <property type="entry name" value="ENY2_Sus1"/>
    <property type="match status" value="1"/>
</dbReference>
<dbReference type="Proteomes" id="UP001140217">
    <property type="component" value="Unassembled WGS sequence"/>
</dbReference>
<protein>
    <recommendedName>
        <fullName evidence="1">Transcription and mRNA export factor SUS1</fullName>
    </recommendedName>
</protein>
<keyword evidence="1" id="KW-0156">Chromatin regulator</keyword>
<gene>
    <name evidence="1" type="primary">SUS1</name>
    <name evidence="2" type="ORF">H4R18_005543</name>
</gene>
<keyword evidence="1" id="KW-0805">Transcription regulation</keyword>
<dbReference type="InterPro" id="IPR018783">
    <property type="entry name" value="TF_ENY2"/>
</dbReference>
<comment type="caution">
    <text evidence="2">The sequence shown here is derived from an EMBL/GenBank/DDBJ whole genome shotgun (WGS) entry which is preliminary data.</text>
</comment>
<keyword evidence="1" id="KW-0539">Nucleus</keyword>
<keyword evidence="1" id="KW-0813">Transport</keyword>
<keyword evidence="1" id="KW-0811">Translocation</keyword>
<keyword evidence="1" id="KW-0963">Cytoplasm</keyword>
<dbReference type="GO" id="GO:0006368">
    <property type="term" value="P:transcription elongation by RNA polymerase II"/>
    <property type="evidence" value="ECO:0007669"/>
    <property type="project" value="UniProtKB-UniRule"/>
</dbReference>
<evidence type="ECO:0000313" key="2">
    <source>
        <dbReference type="EMBL" id="KAJ2776679.1"/>
    </source>
</evidence>
<proteinExistence type="inferred from homology"/>
<dbReference type="GO" id="GO:0005654">
    <property type="term" value="C:nucleoplasm"/>
    <property type="evidence" value="ECO:0007669"/>
    <property type="project" value="UniProtKB-SubCell"/>
</dbReference>
<dbReference type="InterPro" id="IPR038212">
    <property type="entry name" value="TF_EnY2_sf"/>
</dbReference>
<organism evidence="2 3">
    <name type="scientific">Coemansia javaensis</name>
    <dbReference type="NCBI Taxonomy" id="2761396"/>
    <lineage>
        <taxon>Eukaryota</taxon>
        <taxon>Fungi</taxon>
        <taxon>Fungi incertae sedis</taxon>
        <taxon>Zoopagomycota</taxon>
        <taxon>Kickxellomycotina</taxon>
        <taxon>Kickxellomycetes</taxon>
        <taxon>Kickxellales</taxon>
        <taxon>Kickxellaceae</taxon>
        <taxon>Coemansia</taxon>
    </lineage>
</organism>
<sequence length="102" mass="11674">MSNDATGLREELLRRFIESGERERLQEILRSRLHTSGWQDRVKHQCQQVIRDSPGGIATLTVDDVAEAVTPFARESVPEAIRSEILEDIRAFVYRVLPETDP</sequence>
<comment type="similarity">
    <text evidence="1">Belongs to the ENY2 family.</text>
</comment>
<dbReference type="PANTHER" id="PTHR12514">
    <property type="entry name" value="ENHANCER OF YELLOW 2 TRANSCRIPTION FACTOR"/>
    <property type="match status" value="1"/>
</dbReference>
<dbReference type="EMBL" id="JANBUL010000342">
    <property type="protein sequence ID" value="KAJ2776679.1"/>
    <property type="molecule type" value="Genomic_DNA"/>
</dbReference>
<keyword evidence="3" id="KW-1185">Reference proteome</keyword>
<evidence type="ECO:0000256" key="1">
    <source>
        <dbReference type="HAMAP-Rule" id="MF_03046"/>
    </source>
</evidence>
<keyword evidence="1" id="KW-0804">Transcription</keyword>
<accession>A0A9W8H258</accession>
<keyword evidence="1" id="KW-0010">Activator</keyword>
<dbReference type="GO" id="GO:0000124">
    <property type="term" value="C:SAGA complex"/>
    <property type="evidence" value="ECO:0007669"/>
    <property type="project" value="UniProtKB-UniRule"/>
</dbReference>
<evidence type="ECO:0000313" key="3">
    <source>
        <dbReference type="Proteomes" id="UP001140217"/>
    </source>
</evidence>
<dbReference type="GO" id="GO:0071819">
    <property type="term" value="C:DUBm complex"/>
    <property type="evidence" value="ECO:0007669"/>
    <property type="project" value="UniProtKB-UniRule"/>
</dbReference>
<dbReference type="Gene3D" id="1.10.246.140">
    <property type="match status" value="1"/>
</dbReference>
<name>A0A9W8H258_9FUNG</name>
<keyword evidence="1" id="KW-0509">mRNA transport</keyword>
<keyword evidence="1" id="KW-0653">Protein transport</keyword>
<comment type="subcellular location">
    <subcellularLocation>
        <location evidence="1">Nucleus</location>
        <location evidence="1">Nucleoplasm</location>
    </subcellularLocation>
    <subcellularLocation>
        <location evidence="1">Cytoplasm</location>
        <location evidence="1">P-body</location>
    </subcellularLocation>
</comment>
<dbReference type="GO" id="GO:0003713">
    <property type="term" value="F:transcription coactivator activity"/>
    <property type="evidence" value="ECO:0007669"/>
    <property type="project" value="UniProtKB-UniRule"/>
</dbReference>
<dbReference type="GO" id="GO:0070390">
    <property type="term" value="C:transcription export complex 2"/>
    <property type="evidence" value="ECO:0007669"/>
    <property type="project" value="UniProtKB-UniRule"/>
</dbReference>
<comment type="subunit">
    <text evidence="1">Component of the nuclear pore complex (NPC)-associated TREX-2 complex (transcription and export complex 2), composed of at least SUS1, SAC3, THP1, SEM1, and CDC31. TREX-2 contains 2 SUS1 chains. The TREX-2 complex interacts with the nucleoporin NUP1. Component of the 1.8 MDa SAGA transcription coactivator-HAT complex. SAGA is built of 5 distinct domains with specialized functions. Within the SAGA complex, SUS1, SGF11, SGF73 and UBP8 form an additional subcomplex of SAGA called the DUB module (deubiquitination module). Interacts directly with THP1, SAC3, SGF11, and with the RNA polymerase II.</text>
</comment>
<dbReference type="OrthoDB" id="6221744at2759"/>
<dbReference type="Pfam" id="PF10163">
    <property type="entry name" value="EnY2"/>
    <property type="match status" value="1"/>
</dbReference>
<comment type="function">
    <text evidence="1">Involved in mRNA export coupled transcription activation by association with both the TREX-2 and the SAGA complexes. At the promoters, SAGA is required for recruitment of the basal transcription machinery. It influences RNA polymerase II transcriptional activity through different activities such as TBP interaction and promoter selectivity, interaction with transcription activators, and chromatin modification through histone acetylation and deubiquitination. Within the SAGA complex, participates to a subcomplex required for deubiquitination of H2B and for the maintenance of steady-state H3 methylation levels. The TREX-2 complex functions in docking export-competent ribonucleoprotein particles (mRNPs) to the nuclear entrance of the nuclear pore complex (nuclear basket). TREX-2 participates in mRNA export and accurate chromatin positioning in the nucleus by tethering genes to the nuclear periphery. May also be involved in cytoplasmic mRNA decay by interaction with components of P-bodies.</text>
</comment>
<reference evidence="2" key="1">
    <citation type="submission" date="2022-07" db="EMBL/GenBank/DDBJ databases">
        <title>Phylogenomic reconstructions and comparative analyses of Kickxellomycotina fungi.</title>
        <authorList>
            <person name="Reynolds N.K."/>
            <person name="Stajich J.E."/>
            <person name="Barry K."/>
            <person name="Grigoriev I.V."/>
            <person name="Crous P."/>
            <person name="Smith M.E."/>
        </authorList>
    </citation>
    <scope>NUCLEOTIDE SEQUENCE</scope>
    <source>
        <strain evidence="2">NBRC 105414</strain>
    </source>
</reference>
<dbReference type="GO" id="GO:0006325">
    <property type="term" value="P:chromatin organization"/>
    <property type="evidence" value="ECO:0007669"/>
    <property type="project" value="UniProtKB-KW"/>
</dbReference>
<dbReference type="GO" id="GO:0015031">
    <property type="term" value="P:protein transport"/>
    <property type="evidence" value="ECO:0007669"/>
    <property type="project" value="UniProtKB-KW"/>
</dbReference>
<dbReference type="GO" id="GO:0000932">
    <property type="term" value="C:P-body"/>
    <property type="evidence" value="ECO:0007669"/>
    <property type="project" value="UniProtKB-SubCell"/>
</dbReference>
<dbReference type="GO" id="GO:0006406">
    <property type="term" value="P:mRNA export from nucleus"/>
    <property type="evidence" value="ECO:0007669"/>
    <property type="project" value="UniProtKB-UniRule"/>
</dbReference>
<dbReference type="AlphaFoldDB" id="A0A9W8H258"/>